<evidence type="ECO:0000313" key="3">
    <source>
        <dbReference type="Proteomes" id="UP000438699"/>
    </source>
</evidence>
<proteinExistence type="predicted"/>
<dbReference type="AlphaFoldDB" id="A0A6N6N0V6"/>
<dbReference type="SUPFAM" id="SSF51182">
    <property type="entry name" value="RmlC-like cupins"/>
    <property type="match status" value="1"/>
</dbReference>
<name>A0A6N6N0V6_9BACT</name>
<dbReference type="OrthoDB" id="9796319at2"/>
<dbReference type="Pfam" id="PF07883">
    <property type="entry name" value="Cupin_2"/>
    <property type="match status" value="1"/>
</dbReference>
<dbReference type="InterPro" id="IPR011051">
    <property type="entry name" value="RmlC_Cupin_sf"/>
</dbReference>
<organism evidence="2 3">
    <name type="scientific">Pseudodesulfovibrio senegalensis</name>
    <dbReference type="NCBI Taxonomy" id="1721087"/>
    <lineage>
        <taxon>Bacteria</taxon>
        <taxon>Pseudomonadati</taxon>
        <taxon>Thermodesulfobacteriota</taxon>
        <taxon>Desulfovibrionia</taxon>
        <taxon>Desulfovibrionales</taxon>
        <taxon>Desulfovibrionaceae</taxon>
    </lineage>
</organism>
<accession>A0A6N6N0V6</accession>
<gene>
    <name evidence="2" type="ORF">F8A88_11875</name>
</gene>
<feature type="domain" description="Cupin type-2" evidence="1">
    <location>
        <begin position="34"/>
        <end position="99"/>
    </location>
</feature>
<keyword evidence="3" id="KW-1185">Reference proteome</keyword>
<sequence length="105" mass="11520">MKNVNLYELNGFKDLAFSSQLVHESPYMKVLSFNFRAGQKLPVHSHDLEGELTIAVLEGEGRFLAQDDASIPARAGDVLCSRIAEPHGVEADTDMRVLVTIAPPI</sequence>
<comment type="caution">
    <text evidence="2">The sequence shown here is derived from an EMBL/GenBank/DDBJ whole genome shotgun (WGS) entry which is preliminary data.</text>
</comment>
<dbReference type="Gene3D" id="2.60.120.10">
    <property type="entry name" value="Jelly Rolls"/>
    <property type="match status" value="1"/>
</dbReference>
<dbReference type="InterPro" id="IPR013096">
    <property type="entry name" value="Cupin_2"/>
</dbReference>
<evidence type="ECO:0000313" key="2">
    <source>
        <dbReference type="EMBL" id="KAB1441124.1"/>
    </source>
</evidence>
<protein>
    <submittedName>
        <fullName evidence="2">Cupin domain-containing protein</fullName>
    </submittedName>
</protein>
<evidence type="ECO:0000259" key="1">
    <source>
        <dbReference type="Pfam" id="PF07883"/>
    </source>
</evidence>
<dbReference type="EMBL" id="WAIE01000005">
    <property type="protein sequence ID" value="KAB1441124.1"/>
    <property type="molecule type" value="Genomic_DNA"/>
</dbReference>
<reference evidence="2 3" key="1">
    <citation type="journal article" date="2017" name="Int. J. Syst. Evol. Microbiol.">
        <title>Desulfovibrio senegalensis sp. nov., a mesophilic sulfate reducer isolated from marine sediment.</title>
        <authorList>
            <person name="Thioye A."/>
            <person name="Gam Z.B.A."/>
            <person name="Mbengue M."/>
            <person name="Cayol J.L."/>
            <person name="Joseph-Bartoli M."/>
            <person name="Toure-Kane C."/>
            <person name="Labat M."/>
        </authorList>
    </citation>
    <scope>NUCLEOTIDE SEQUENCE [LARGE SCALE GENOMIC DNA]</scope>
    <source>
        <strain evidence="2 3">DSM 101509</strain>
    </source>
</reference>
<dbReference type="Proteomes" id="UP000438699">
    <property type="component" value="Unassembled WGS sequence"/>
</dbReference>
<dbReference type="RefSeq" id="WP_151151379.1">
    <property type="nucleotide sequence ID" value="NZ_WAIE01000005.1"/>
</dbReference>
<dbReference type="InterPro" id="IPR014710">
    <property type="entry name" value="RmlC-like_jellyroll"/>
</dbReference>